<feature type="domain" description="Histidine kinase" evidence="4">
    <location>
        <begin position="536"/>
        <end position="806"/>
    </location>
</feature>
<accession>A0A5J5EZ35</accession>
<dbReference type="OrthoDB" id="60033at2759"/>
<dbReference type="InterPro" id="IPR003661">
    <property type="entry name" value="HisK_dim/P_dom"/>
</dbReference>
<dbReference type="InterPro" id="IPR013767">
    <property type="entry name" value="PAS_fold"/>
</dbReference>
<dbReference type="PROSITE" id="PS50110">
    <property type="entry name" value="RESPONSE_REGULATORY"/>
    <property type="match status" value="1"/>
</dbReference>
<evidence type="ECO:0000313" key="8">
    <source>
        <dbReference type="Proteomes" id="UP000326924"/>
    </source>
</evidence>
<comment type="caution">
    <text evidence="7">The sequence shown here is derived from an EMBL/GenBank/DDBJ whole genome shotgun (WGS) entry which is preliminary data.</text>
</comment>
<dbReference type="Gene3D" id="1.10.287.130">
    <property type="match status" value="1"/>
</dbReference>
<dbReference type="SUPFAM" id="SSF47384">
    <property type="entry name" value="Homodimeric domain of signal transducing histidine kinase"/>
    <property type="match status" value="1"/>
</dbReference>
<protein>
    <submittedName>
        <fullName evidence="7">Uncharacterized protein</fullName>
    </submittedName>
</protein>
<keyword evidence="8" id="KW-1185">Reference proteome</keyword>
<gene>
    <name evidence="7" type="ORF">FN846DRAFT_777460</name>
</gene>
<dbReference type="Gene3D" id="3.30.565.10">
    <property type="entry name" value="Histidine kinase-like ATPase, C-terminal domain"/>
    <property type="match status" value="1"/>
</dbReference>
<dbReference type="CDD" id="cd17546">
    <property type="entry name" value="REC_hyHK_CKI1_RcsC-like"/>
    <property type="match status" value="1"/>
</dbReference>
<evidence type="ECO:0000313" key="7">
    <source>
        <dbReference type="EMBL" id="KAA8908204.1"/>
    </source>
</evidence>
<sequence>MQITPREREHRLIVDWRKPLQRYDTSHFQHLRSVDWSKTAYGSSASWPPLLRSIAMAMMQNHTPMILHWGPNYDIMYNEEYAKIARDKHPALLGAPLSEWPEVSDFFRPFLDAAYYGGQTTGDVGRRYAKLLLTHRGQSGALEEGYFDFTLLPILQSSGLTDGVLEIAIDRTRVVLAYRRMDTLGKLSNSLRTIHDFNDEFWRSVVAAFDENPMDSPVLILYRTASDSHQSVHQLQEAIGATPGGNFAPYVYSDGAPAGIFKEDMRIAKERNKVVLKQLSVEVTNSGELNSRGIGSNPSAAAIIPIQVAGKATYGFLILGINPLRPMERSYKLWLDCIRKELSAAAVGVWSRQQEISRILEREQSGSLKQVIFDLKSQLGQCTQAQKRSELLFTQTSETLPVGLMLLDLGGQVFFSNHMAKKMFRASCDKELNQTWRDHIYHEDRDKVLEAFSHAVQHKQNMFMHHRLGNCEPERGWNYWVASSMVAQVDEFTGQISRYVFSLQDISSHKQNEEYQRHLSDQANERRHQLETFLDMFSHELRNPFSATLQCADSILNSLSLLENKGQPLKTDDMMEYAQTILFCVQHQMRIIDDVLTVSKLEAMALTLTPVNVRLHEALWQILKIFRSQLQTKNLRASCIVEDSYKDLHVDWVEADPSRWSQILVNLIGNAIKFSGPDNDEREITIRLGASKERPTGYGDVSYRIDEQEETELQDDASEYIDQLGSGEHIYIQAMVEDKGIGISPKWKKRLFHRFEQVPKTHINYGGSGLGLFICRRLCRIQGGEIGFSSEEGKGSRFAFFIRVRRLNTAEESLHHYPTIGDVAAARTNPTTDVAPAVSASQAASRMPEYTECLPVYRVLVVEDNLLNQKVVQRQLNRLGCVTYVASNGEQAVEFVKKSKYGAAMGEDWPSLDIVLMDMEMPVMDGCTATRKIREMERTGELVKHVPILGISANARPEQVALMTEAGMDDAIPKPFTVPTLLQRFSQLMEKFSISVETLPPLAPKENVESKQKPRRPSMLKDLSRTGSIFRRSSEEQLSYQVTRL</sequence>
<dbReference type="InParanoid" id="A0A5J5EZ35"/>
<dbReference type="SMART" id="SM00388">
    <property type="entry name" value="HisKA"/>
    <property type="match status" value="1"/>
</dbReference>
<feature type="domain" description="Response regulatory" evidence="5">
    <location>
        <begin position="858"/>
        <end position="989"/>
    </location>
</feature>
<dbReference type="AlphaFoldDB" id="A0A5J5EZ35"/>
<dbReference type="SUPFAM" id="SSF55785">
    <property type="entry name" value="PYP-like sensor domain (PAS domain)"/>
    <property type="match status" value="1"/>
</dbReference>
<dbReference type="InterPro" id="IPR011006">
    <property type="entry name" value="CheY-like_superfamily"/>
</dbReference>
<dbReference type="InterPro" id="IPR000014">
    <property type="entry name" value="PAS"/>
</dbReference>
<dbReference type="InterPro" id="IPR050956">
    <property type="entry name" value="2C_system_His_kinase"/>
</dbReference>
<dbReference type="GO" id="GO:0000155">
    <property type="term" value="F:phosphorelay sensor kinase activity"/>
    <property type="evidence" value="ECO:0007669"/>
    <property type="project" value="InterPro"/>
</dbReference>
<dbReference type="CDD" id="cd00130">
    <property type="entry name" value="PAS"/>
    <property type="match status" value="1"/>
</dbReference>
<dbReference type="CDD" id="cd00082">
    <property type="entry name" value="HisKA"/>
    <property type="match status" value="1"/>
</dbReference>
<feature type="domain" description="PAS" evidence="6">
    <location>
        <begin position="389"/>
        <end position="459"/>
    </location>
</feature>
<dbReference type="InterPro" id="IPR005467">
    <property type="entry name" value="His_kinase_dom"/>
</dbReference>
<dbReference type="PANTHER" id="PTHR43719:SF60">
    <property type="entry name" value="HISTIDINE KINASE G2"/>
    <property type="match status" value="1"/>
</dbReference>
<dbReference type="Pfam" id="PF02518">
    <property type="entry name" value="HATPase_c"/>
    <property type="match status" value="1"/>
</dbReference>
<evidence type="ECO:0000256" key="2">
    <source>
        <dbReference type="PROSITE-ProRule" id="PRU00169"/>
    </source>
</evidence>
<evidence type="ECO:0000259" key="5">
    <source>
        <dbReference type="PROSITE" id="PS50110"/>
    </source>
</evidence>
<evidence type="ECO:0000259" key="6">
    <source>
        <dbReference type="PROSITE" id="PS50112"/>
    </source>
</evidence>
<dbReference type="Gene3D" id="3.40.50.2300">
    <property type="match status" value="1"/>
</dbReference>
<dbReference type="PRINTS" id="PR00344">
    <property type="entry name" value="BCTRLSENSOR"/>
</dbReference>
<dbReference type="SUPFAM" id="SSF52172">
    <property type="entry name" value="CheY-like"/>
    <property type="match status" value="1"/>
</dbReference>
<dbReference type="InterPro" id="IPR003594">
    <property type="entry name" value="HATPase_dom"/>
</dbReference>
<evidence type="ECO:0000259" key="4">
    <source>
        <dbReference type="PROSITE" id="PS50109"/>
    </source>
</evidence>
<dbReference type="GO" id="GO:0006355">
    <property type="term" value="P:regulation of DNA-templated transcription"/>
    <property type="evidence" value="ECO:0007669"/>
    <property type="project" value="InterPro"/>
</dbReference>
<dbReference type="Proteomes" id="UP000326924">
    <property type="component" value="Unassembled WGS sequence"/>
</dbReference>
<keyword evidence="1 2" id="KW-0597">Phosphoprotein</keyword>
<dbReference type="InterPro" id="IPR004358">
    <property type="entry name" value="Sig_transdc_His_kin-like_C"/>
</dbReference>
<dbReference type="NCBIfam" id="TIGR00229">
    <property type="entry name" value="sensory_box"/>
    <property type="match status" value="1"/>
</dbReference>
<name>A0A5J5EZ35_9PEZI</name>
<dbReference type="PANTHER" id="PTHR43719">
    <property type="entry name" value="TWO-COMPONENT HISTIDINE KINASE"/>
    <property type="match status" value="1"/>
</dbReference>
<dbReference type="SUPFAM" id="SSF55874">
    <property type="entry name" value="ATPase domain of HSP90 chaperone/DNA topoisomerase II/histidine kinase"/>
    <property type="match status" value="1"/>
</dbReference>
<dbReference type="Pfam" id="PF00989">
    <property type="entry name" value="PAS"/>
    <property type="match status" value="1"/>
</dbReference>
<dbReference type="PROSITE" id="PS50112">
    <property type="entry name" value="PAS"/>
    <property type="match status" value="1"/>
</dbReference>
<evidence type="ECO:0000256" key="3">
    <source>
        <dbReference type="SAM" id="MobiDB-lite"/>
    </source>
</evidence>
<dbReference type="InterPro" id="IPR035965">
    <property type="entry name" value="PAS-like_dom_sf"/>
</dbReference>
<dbReference type="InterPro" id="IPR036890">
    <property type="entry name" value="HATPase_C_sf"/>
</dbReference>
<dbReference type="Pfam" id="PF00072">
    <property type="entry name" value="Response_reg"/>
    <property type="match status" value="1"/>
</dbReference>
<evidence type="ECO:0000256" key="1">
    <source>
        <dbReference type="ARBA" id="ARBA00022553"/>
    </source>
</evidence>
<reference evidence="7 8" key="1">
    <citation type="submission" date="2019-09" db="EMBL/GenBank/DDBJ databases">
        <title>Draft genome of the ectomycorrhizal ascomycete Sphaerosporella brunnea.</title>
        <authorList>
            <consortium name="DOE Joint Genome Institute"/>
            <person name="Benucci G.M."/>
            <person name="Marozzi G."/>
            <person name="Antonielli L."/>
            <person name="Sanchez S."/>
            <person name="Marco P."/>
            <person name="Wang X."/>
            <person name="Falini L.B."/>
            <person name="Barry K."/>
            <person name="Haridas S."/>
            <person name="Lipzen A."/>
            <person name="Labutti K."/>
            <person name="Grigoriev I.V."/>
            <person name="Murat C."/>
            <person name="Martin F."/>
            <person name="Albertini E."/>
            <person name="Donnini D."/>
            <person name="Bonito G."/>
        </authorList>
    </citation>
    <scope>NUCLEOTIDE SEQUENCE [LARGE SCALE GENOMIC DNA]</scope>
    <source>
        <strain evidence="7 8">Sb_GMNB300</strain>
    </source>
</reference>
<dbReference type="Pfam" id="PF00512">
    <property type="entry name" value="HisKA"/>
    <property type="match status" value="1"/>
</dbReference>
<organism evidence="7 8">
    <name type="scientific">Sphaerosporella brunnea</name>
    <dbReference type="NCBI Taxonomy" id="1250544"/>
    <lineage>
        <taxon>Eukaryota</taxon>
        <taxon>Fungi</taxon>
        <taxon>Dikarya</taxon>
        <taxon>Ascomycota</taxon>
        <taxon>Pezizomycotina</taxon>
        <taxon>Pezizomycetes</taxon>
        <taxon>Pezizales</taxon>
        <taxon>Pyronemataceae</taxon>
        <taxon>Sphaerosporella</taxon>
    </lineage>
</organism>
<dbReference type="PROSITE" id="PS50109">
    <property type="entry name" value="HIS_KIN"/>
    <property type="match status" value="1"/>
</dbReference>
<dbReference type="EMBL" id="VXIS01000070">
    <property type="protein sequence ID" value="KAA8908204.1"/>
    <property type="molecule type" value="Genomic_DNA"/>
</dbReference>
<proteinExistence type="predicted"/>
<dbReference type="SMART" id="SM00448">
    <property type="entry name" value="REC"/>
    <property type="match status" value="1"/>
</dbReference>
<dbReference type="InterPro" id="IPR001789">
    <property type="entry name" value="Sig_transdc_resp-reg_receiver"/>
</dbReference>
<dbReference type="InterPro" id="IPR036097">
    <property type="entry name" value="HisK_dim/P_sf"/>
</dbReference>
<dbReference type="Gene3D" id="3.30.450.20">
    <property type="entry name" value="PAS domain"/>
    <property type="match status" value="2"/>
</dbReference>
<feature type="modified residue" description="4-aspartylphosphate" evidence="2">
    <location>
        <position position="918"/>
    </location>
</feature>
<dbReference type="SMART" id="SM00091">
    <property type="entry name" value="PAS"/>
    <property type="match status" value="1"/>
</dbReference>
<dbReference type="SMART" id="SM00387">
    <property type="entry name" value="HATPase_c"/>
    <property type="match status" value="1"/>
</dbReference>
<feature type="region of interest" description="Disordered" evidence="3">
    <location>
        <begin position="1005"/>
        <end position="1025"/>
    </location>
</feature>